<dbReference type="InterPro" id="IPR036390">
    <property type="entry name" value="WH_DNA-bd_sf"/>
</dbReference>
<dbReference type="InterPro" id="IPR018597">
    <property type="entry name" value="Phage_Tuc2009_YjcQ"/>
</dbReference>
<keyword evidence="2" id="KW-1185">Reference proteome</keyword>
<dbReference type="Pfam" id="PF09639">
    <property type="entry name" value="YjcQ"/>
    <property type="match status" value="1"/>
</dbReference>
<proteinExistence type="predicted"/>
<dbReference type="SUPFAM" id="SSF46785">
    <property type="entry name" value="Winged helix' DNA-binding domain"/>
    <property type="match status" value="1"/>
</dbReference>
<evidence type="ECO:0000313" key="2">
    <source>
        <dbReference type="Proteomes" id="UP000821846"/>
    </source>
</evidence>
<comment type="caution">
    <text evidence="1">The sequence shown here is derived from an EMBL/GenBank/DDBJ whole genome shotgun (WGS) entry which is preliminary data.</text>
</comment>
<dbReference type="RefSeq" id="WP_173865737.1">
    <property type="nucleotide sequence ID" value="NZ_JAAWUU010000005.1"/>
</dbReference>
<dbReference type="InterPro" id="IPR036388">
    <property type="entry name" value="WH-like_DNA-bd_sf"/>
</dbReference>
<organism evidence="1 2">
    <name type="scientific">Faecalicatena fissicatena</name>
    <dbReference type="NCBI Taxonomy" id="290055"/>
    <lineage>
        <taxon>Bacteria</taxon>
        <taxon>Bacillati</taxon>
        <taxon>Bacillota</taxon>
        <taxon>Clostridia</taxon>
        <taxon>Lachnospirales</taxon>
        <taxon>Lachnospiraceae</taxon>
        <taxon>Faecalicatena</taxon>
    </lineage>
</organism>
<accession>A0ABX2H274</accession>
<name>A0ABX2H274_9FIRM</name>
<dbReference type="EMBL" id="JAAWUZ010000059">
    <property type="protein sequence ID" value="NSG31091.1"/>
    <property type="molecule type" value="Genomic_DNA"/>
</dbReference>
<gene>
    <name evidence="1" type="ORF">HFM93_12620</name>
</gene>
<dbReference type="Proteomes" id="UP000821846">
    <property type="component" value="Unassembled WGS sequence"/>
</dbReference>
<evidence type="ECO:0000313" key="1">
    <source>
        <dbReference type="EMBL" id="NSG31091.1"/>
    </source>
</evidence>
<evidence type="ECO:0008006" key="3">
    <source>
        <dbReference type="Google" id="ProtNLM"/>
    </source>
</evidence>
<dbReference type="Gene3D" id="1.10.10.10">
    <property type="entry name" value="Winged helix-like DNA-binding domain superfamily/Winged helix DNA-binding domain"/>
    <property type="match status" value="1"/>
</dbReference>
<reference evidence="1 2" key="1">
    <citation type="journal article" date="2020" name="Cell Host Microbe">
        <title>Functional and Genomic Variation between Human-Derived Isolates of Lachnospiraceae Reveals Inter- and Intra-Species Diversity.</title>
        <authorList>
            <person name="Sorbara M.T."/>
            <person name="Littmann E.R."/>
            <person name="Fontana E."/>
            <person name="Moody T.U."/>
            <person name="Kohout C.E."/>
            <person name="Gjonbalaj M."/>
            <person name="Eaton V."/>
            <person name="Seok R."/>
            <person name="Leiner I.M."/>
            <person name="Pamer E.G."/>
        </authorList>
    </citation>
    <scope>NUCLEOTIDE SEQUENCE [LARGE SCALE GENOMIC DNA]</scope>
    <source>
        <strain evidence="1 2">MSK.14.16</strain>
    </source>
</reference>
<sequence>MDNFTIIYKILKALEQAMDYDEFDVNKISHTRLNITYQRWEKILIMLSKSGYIEGVAYDQCGSDYCPHIEEPISPVITLKGLEYLSDNSLMKKAANILKGIKETVPGL</sequence>
<protein>
    <recommendedName>
        <fullName evidence="3">YjcQ protein</fullName>
    </recommendedName>
</protein>